<gene>
    <name evidence="2" type="ORF">GRI39_14130</name>
</gene>
<comment type="caution">
    <text evidence="2">The sequence shown here is derived from an EMBL/GenBank/DDBJ whole genome shotgun (WGS) entry which is preliminary data.</text>
</comment>
<dbReference type="InterPro" id="IPR016181">
    <property type="entry name" value="Acyl_CoA_acyltransferase"/>
</dbReference>
<dbReference type="Pfam" id="PF14542">
    <property type="entry name" value="Acetyltransf_CG"/>
    <property type="match status" value="1"/>
</dbReference>
<feature type="domain" description="N-acetyltransferase" evidence="1">
    <location>
        <begin position="10"/>
        <end position="97"/>
    </location>
</feature>
<dbReference type="EMBL" id="WTYQ01000007">
    <property type="protein sequence ID" value="MXP27167.1"/>
    <property type="molecule type" value="Genomic_DNA"/>
</dbReference>
<accession>A0A845ACE0</accession>
<evidence type="ECO:0000313" key="3">
    <source>
        <dbReference type="Proteomes" id="UP000460561"/>
    </source>
</evidence>
<reference evidence="2 3" key="1">
    <citation type="submission" date="2019-12" db="EMBL/GenBank/DDBJ databases">
        <title>Genomic-based taxomic classification of the family Erythrobacteraceae.</title>
        <authorList>
            <person name="Xu L."/>
        </authorList>
    </citation>
    <scope>NUCLEOTIDE SEQUENCE [LARGE SCALE GENOMIC DNA]</scope>
    <source>
        <strain evidence="2 3">DSM 18604</strain>
    </source>
</reference>
<keyword evidence="2" id="KW-0808">Transferase</keyword>
<protein>
    <submittedName>
        <fullName evidence="2">N-acetyltransferase</fullName>
    </submittedName>
</protein>
<dbReference type="PROSITE" id="PS51729">
    <property type="entry name" value="GNAT_YJDJ"/>
    <property type="match status" value="1"/>
</dbReference>
<dbReference type="GO" id="GO:0016740">
    <property type="term" value="F:transferase activity"/>
    <property type="evidence" value="ECO:0007669"/>
    <property type="project" value="UniProtKB-KW"/>
</dbReference>
<sequence>MEQPIEIQREDHTTHGAYTVALNGLEEKAELTWQAAGESRVADHTYVPSSMRGKGIAGKLVDALVADAREKGFTIVPQCSYVEAAFRRHPEWADVRAEIES</sequence>
<name>A0A845ACE0_9SPHN</name>
<keyword evidence="3" id="KW-1185">Reference proteome</keyword>
<dbReference type="Gene3D" id="3.40.630.30">
    <property type="match status" value="1"/>
</dbReference>
<dbReference type="SUPFAM" id="SSF55729">
    <property type="entry name" value="Acyl-CoA N-acyltransferases (Nat)"/>
    <property type="match status" value="1"/>
</dbReference>
<dbReference type="AlphaFoldDB" id="A0A845ACE0"/>
<evidence type="ECO:0000313" key="2">
    <source>
        <dbReference type="EMBL" id="MXP27167.1"/>
    </source>
</evidence>
<proteinExistence type="predicted"/>
<dbReference type="PANTHER" id="PTHR31435:SF9">
    <property type="entry name" value="PROTEIN NATD1"/>
    <property type="match status" value="1"/>
</dbReference>
<dbReference type="PANTHER" id="PTHR31435">
    <property type="entry name" value="PROTEIN NATD1"/>
    <property type="match status" value="1"/>
</dbReference>
<dbReference type="InterPro" id="IPR031165">
    <property type="entry name" value="GNAT_YJDJ"/>
</dbReference>
<dbReference type="InterPro" id="IPR045057">
    <property type="entry name" value="Gcn5-rel_NAT"/>
</dbReference>
<evidence type="ECO:0000259" key="1">
    <source>
        <dbReference type="PROSITE" id="PS51729"/>
    </source>
</evidence>
<dbReference type="Proteomes" id="UP000460561">
    <property type="component" value="Unassembled WGS sequence"/>
</dbReference>
<dbReference type="RefSeq" id="WP_160740384.1">
    <property type="nucleotide sequence ID" value="NZ_WTYQ01000007.1"/>
</dbReference>
<dbReference type="CDD" id="cd04301">
    <property type="entry name" value="NAT_SF"/>
    <property type="match status" value="1"/>
</dbReference>
<dbReference type="OrthoDB" id="9800945at2"/>
<organism evidence="2 3">
    <name type="scientific">Altericroceibacterium indicum</name>
    <dbReference type="NCBI Taxonomy" id="374177"/>
    <lineage>
        <taxon>Bacteria</taxon>
        <taxon>Pseudomonadati</taxon>
        <taxon>Pseudomonadota</taxon>
        <taxon>Alphaproteobacteria</taxon>
        <taxon>Sphingomonadales</taxon>
        <taxon>Erythrobacteraceae</taxon>
        <taxon>Altericroceibacterium</taxon>
    </lineage>
</organism>